<evidence type="ECO:0000256" key="1">
    <source>
        <dbReference type="ARBA" id="ARBA00004651"/>
    </source>
</evidence>
<feature type="transmembrane region" description="Helical" evidence="6">
    <location>
        <begin position="37"/>
        <end position="65"/>
    </location>
</feature>
<accession>A0ABS4GYD8</accession>
<sequence length="210" mass="23153">MKKITTIIFFILLILLGTSYKDPILAYIQSGGTYSIIMSILFVGLLVFFPIVPFVIAAGIIGAVYGTLAGSLICLAGAMLGSLVMFGLARYGFQDWAQKKLRLYPKATHYQEQLEENAFLAILGLRLIPIVPSPILNILCGVATVRWITFTLATLIGKIPAILVYTYAGNQMSQSKWVSFGVYGLYTLVILIGSYLYYQRKTNSEDKRGA</sequence>
<feature type="transmembrane region" description="Helical" evidence="6">
    <location>
        <begin position="147"/>
        <end position="168"/>
    </location>
</feature>
<evidence type="ECO:0000256" key="5">
    <source>
        <dbReference type="ARBA" id="ARBA00023136"/>
    </source>
</evidence>
<dbReference type="EMBL" id="JAGGKT010000037">
    <property type="protein sequence ID" value="MBP1935047.1"/>
    <property type="molecule type" value="Genomic_DNA"/>
</dbReference>
<keyword evidence="9" id="KW-1185">Reference proteome</keyword>
<name>A0ABS4GYD8_9BACL</name>
<dbReference type="Pfam" id="PF09335">
    <property type="entry name" value="VTT_dom"/>
    <property type="match status" value="1"/>
</dbReference>
<dbReference type="InterPro" id="IPR015414">
    <property type="entry name" value="TMEM64"/>
</dbReference>
<evidence type="ECO:0000313" key="8">
    <source>
        <dbReference type="EMBL" id="MBP1935047.1"/>
    </source>
</evidence>
<reference evidence="8 9" key="1">
    <citation type="submission" date="2021-03" db="EMBL/GenBank/DDBJ databases">
        <title>Genomic Encyclopedia of Type Strains, Phase IV (KMG-IV): sequencing the most valuable type-strain genomes for metagenomic binning, comparative biology and taxonomic classification.</title>
        <authorList>
            <person name="Goeker M."/>
        </authorList>
    </citation>
    <scope>NUCLEOTIDE SEQUENCE [LARGE SCALE GENOMIC DNA]</scope>
    <source>
        <strain evidence="8 9">DSM 24738</strain>
    </source>
</reference>
<proteinExistence type="inferred from homology"/>
<evidence type="ECO:0000256" key="3">
    <source>
        <dbReference type="ARBA" id="ARBA00022692"/>
    </source>
</evidence>
<feature type="domain" description="VTT" evidence="7">
    <location>
        <begin position="50"/>
        <end position="170"/>
    </location>
</feature>
<feature type="transmembrane region" description="Helical" evidence="6">
    <location>
        <begin position="180"/>
        <end position="198"/>
    </location>
</feature>
<keyword evidence="2 6" id="KW-1003">Cell membrane</keyword>
<gene>
    <name evidence="8" type="ORF">J2Z37_005067</name>
</gene>
<keyword evidence="3 6" id="KW-0812">Transmembrane</keyword>
<comment type="similarity">
    <text evidence="6">Belongs to the TVP38/TMEM64 family.</text>
</comment>
<dbReference type="PANTHER" id="PTHR12677">
    <property type="entry name" value="GOLGI APPARATUS MEMBRANE PROTEIN TVP38-RELATED"/>
    <property type="match status" value="1"/>
</dbReference>
<evidence type="ECO:0000256" key="4">
    <source>
        <dbReference type="ARBA" id="ARBA00022989"/>
    </source>
</evidence>
<dbReference type="RefSeq" id="WP_209813008.1">
    <property type="nucleotide sequence ID" value="NZ_JAGGKT010000037.1"/>
</dbReference>
<dbReference type="Proteomes" id="UP001519343">
    <property type="component" value="Unassembled WGS sequence"/>
</dbReference>
<feature type="transmembrane region" description="Helical" evidence="6">
    <location>
        <begin position="118"/>
        <end position="140"/>
    </location>
</feature>
<feature type="transmembrane region" description="Helical" evidence="6">
    <location>
        <begin position="72"/>
        <end position="93"/>
    </location>
</feature>
<organism evidence="8 9">
    <name type="scientific">Ammoniphilus resinae</name>
    <dbReference type="NCBI Taxonomy" id="861532"/>
    <lineage>
        <taxon>Bacteria</taxon>
        <taxon>Bacillati</taxon>
        <taxon>Bacillota</taxon>
        <taxon>Bacilli</taxon>
        <taxon>Bacillales</taxon>
        <taxon>Paenibacillaceae</taxon>
        <taxon>Aneurinibacillus group</taxon>
        <taxon>Ammoniphilus</taxon>
    </lineage>
</organism>
<dbReference type="InterPro" id="IPR032816">
    <property type="entry name" value="VTT_dom"/>
</dbReference>
<protein>
    <recommendedName>
        <fullName evidence="6">TVP38/TMEM64 family membrane protein</fullName>
    </recommendedName>
</protein>
<dbReference type="PANTHER" id="PTHR12677:SF59">
    <property type="entry name" value="GOLGI APPARATUS MEMBRANE PROTEIN TVP38-RELATED"/>
    <property type="match status" value="1"/>
</dbReference>
<evidence type="ECO:0000256" key="6">
    <source>
        <dbReference type="RuleBase" id="RU366058"/>
    </source>
</evidence>
<evidence type="ECO:0000256" key="2">
    <source>
        <dbReference type="ARBA" id="ARBA00022475"/>
    </source>
</evidence>
<keyword evidence="4 6" id="KW-1133">Transmembrane helix</keyword>
<comment type="caution">
    <text evidence="8">The sequence shown here is derived from an EMBL/GenBank/DDBJ whole genome shotgun (WGS) entry which is preliminary data.</text>
</comment>
<evidence type="ECO:0000313" key="9">
    <source>
        <dbReference type="Proteomes" id="UP001519343"/>
    </source>
</evidence>
<evidence type="ECO:0000259" key="7">
    <source>
        <dbReference type="Pfam" id="PF09335"/>
    </source>
</evidence>
<comment type="subcellular location">
    <subcellularLocation>
        <location evidence="1 6">Cell membrane</location>
        <topology evidence="1 6">Multi-pass membrane protein</topology>
    </subcellularLocation>
</comment>
<keyword evidence="5 6" id="KW-0472">Membrane</keyword>